<organism evidence="4 5">
    <name type="scientific">Rugamonas rubra</name>
    <dbReference type="NCBI Taxonomy" id="758825"/>
    <lineage>
        <taxon>Bacteria</taxon>
        <taxon>Pseudomonadati</taxon>
        <taxon>Pseudomonadota</taxon>
        <taxon>Betaproteobacteria</taxon>
        <taxon>Burkholderiales</taxon>
        <taxon>Oxalobacteraceae</taxon>
        <taxon>Telluria group</taxon>
        <taxon>Rugamonas</taxon>
    </lineage>
</organism>
<protein>
    <submittedName>
        <fullName evidence="4">FHA domain-containing protein</fullName>
    </submittedName>
</protein>
<dbReference type="Proteomes" id="UP000199470">
    <property type="component" value="Unassembled WGS sequence"/>
</dbReference>
<dbReference type="Pfam" id="PF00498">
    <property type="entry name" value="FHA"/>
    <property type="match status" value="1"/>
</dbReference>
<feature type="domain" description="FHA" evidence="3">
    <location>
        <begin position="27"/>
        <end position="77"/>
    </location>
</feature>
<feature type="transmembrane region" description="Helical" evidence="2">
    <location>
        <begin position="247"/>
        <end position="265"/>
    </location>
</feature>
<dbReference type="SMART" id="SM00240">
    <property type="entry name" value="FHA"/>
    <property type="match status" value="1"/>
</dbReference>
<keyword evidence="5" id="KW-1185">Reference proteome</keyword>
<evidence type="ECO:0000259" key="3">
    <source>
        <dbReference type="PROSITE" id="PS50006"/>
    </source>
</evidence>
<dbReference type="EMBL" id="FOTW01000032">
    <property type="protein sequence ID" value="SFM78086.1"/>
    <property type="molecule type" value="Genomic_DNA"/>
</dbReference>
<keyword evidence="2" id="KW-0812">Transmembrane</keyword>
<feature type="transmembrane region" description="Helical" evidence="2">
    <location>
        <begin position="216"/>
        <end position="235"/>
    </location>
</feature>
<dbReference type="STRING" id="758825.SAMN02982985_05281"/>
<gene>
    <name evidence="4" type="ORF">SAMN02982985_05281</name>
</gene>
<feature type="transmembrane region" description="Helical" evidence="2">
    <location>
        <begin position="184"/>
        <end position="210"/>
    </location>
</feature>
<feature type="region of interest" description="Disordered" evidence="1">
    <location>
        <begin position="306"/>
        <end position="327"/>
    </location>
</feature>
<evidence type="ECO:0000256" key="1">
    <source>
        <dbReference type="SAM" id="MobiDB-lite"/>
    </source>
</evidence>
<dbReference type="InterPro" id="IPR008984">
    <property type="entry name" value="SMAD_FHA_dom_sf"/>
</dbReference>
<keyword evidence="2" id="KW-0472">Membrane</keyword>
<proteinExistence type="predicted"/>
<evidence type="ECO:0000256" key="2">
    <source>
        <dbReference type="SAM" id="Phobius"/>
    </source>
</evidence>
<sequence length="327" mass="35502">MKPPYFIELLSRNGDVLQRQAVAALPIRLGRGYDNDFILDDAHTAAHHAVIDVDDEGRLRLRDLGSKNGSVVLGKRQDSVLLGGDTVVRLGHSRLRVRPADFPVAPELADTTMHGWEGATPALTGLAMMAVFTLLEYWLSDVEAFQPIRYLLVLASGLGLGLVWSAAWALANRLFGNQARLGRHLFILGSGLLALGAWRSLSSVLAYAWSAELLTRYGNLVSIALACGMVFFHLWTIKPHHPKRMASTCLVLMLAGTTLVLMSNLQTTARAADELYMSVLLPPAVRQSADHSVDDFMAAAGKLKASADAARSKTVKTDSEDDGDDDE</sequence>
<dbReference type="InterPro" id="IPR000253">
    <property type="entry name" value="FHA_dom"/>
</dbReference>
<evidence type="ECO:0000313" key="4">
    <source>
        <dbReference type="EMBL" id="SFM78086.1"/>
    </source>
</evidence>
<dbReference type="PROSITE" id="PS50006">
    <property type="entry name" value="FHA_DOMAIN"/>
    <property type="match status" value="1"/>
</dbReference>
<feature type="transmembrane region" description="Helical" evidence="2">
    <location>
        <begin position="151"/>
        <end position="172"/>
    </location>
</feature>
<dbReference type="RefSeq" id="WP_093390673.1">
    <property type="nucleotide sequence ID" value="NZ_FOTW01000032.1"/>
</dbReference>
<evidence type="ECO:0000313" key="5">
    <source>
        <dbReference type="Proteomes" id="UP000199470"/>
    </source>
</evidence>
<keyword evidence="2" id="KW-1133">Transmembrane helix</keyword>
<dbReference type="AlphaFoldDB" id="A0A1I4TN37"/>
<reference evidence="4 5" key="1">
    <citation type="submission" date="2016-10" db="EMBL/GenBank/DDBJ databases">
        <authorList>
            <person name="de Groot N.N."/>
        </authorList>
    </citation>
    <scope>NUCLEOTIDE SEQUENCE [LARGE SCALE GENOMIC DNA]</scope>
    <source>
        <strain evidence="4 5">ATCC 43154</strain>
    </source>
</reference>
<dbReference type="OrthoDB" id="5762105at2"/>
<dbReference type="CDD" id="cd00060">
    <property type="entry name" value="FHA"/>
    <property type="match status" value="1"/>
</dbReference>
<name>A0A1I4TN37_9BURK</name>
<dbReference type="SUPFAM" id="SSF49879">
    <property type="entry name" value="SMAD/FHA domain"/>
    <property type="match status" value="1"/>
</dbReference>
<feature type="transmembrane region" description="Helical" evidence="2">
    <location>
        <begin position="122"/>
        <end position="139"/>
    </location>
</feature>
<dbReference type="Gene3D" id="2.60.200.20">
    <property type="match status" value="1"/>
</dbReference>
<accession>A0A1I4TN37</accession>